<organism evidence="1 2">
    <name type="scientific">Arachis duranensis</name>
    <name type="common">Wild peanut</name>
    <dbReference type="NCBI Taxonomy" id="130453"/>
    <lineage>
        <taxon>Eukaryota</taxon>
        <taxon>Viridiplantae</taxon>
        <taxon>Streptophyta</taxon>
        <taxon>Embryophyta</taxon>
        <taxon>Tracheophyta</taxon>
        <taxon>Spermatophyta</taxon>
        <taxon>Magnoliopsida</taxon>
        <taxon>eudicotyledons</taxon>
        <taxon>Gunneridae</taxon>
        <taxon>Pentapetalae</taxon>
        <taxon>rosids</taxon>
        <taxon>fabids</taxon>
        <taxon>Fabales</taxon>
        <taxon>Fabaceae</taxon>
        <taxon>Papilionoideae</taxon>
        <taxon>50 kb inversion clade</taxon>
        <taxon>dalbergioids sensu lato</taxon>
        <taxon>Dalbergieae</taxon>
        <taxon>Pterocarpus clade</taxon>
        <taxon>Arachis</taxon>
    </lineage>
</organism>
<accession>A0A6P4DPH7</accession>
<reference evidence="2" key="2">
    <citation type="submission" date="2025-08" db="UniProtKB">
        <authorList>
            <consortium name="RefSeq"/>
        </authorList>
    </citation>
    <scope>IDENTIFICATION</scope>
    <source>
        <tissue evidence="2">Whole plant</tissue>
    </source>
</reference>
<keyword evidence="1" id="KW-1185">Reference proteome</keyword>
<dbReference type="CDD" id="cd00303">
    <property type="entry name" value="retropepsin_like"/>
    <property type="match status" value="1"/>
</dbReference>
<dbReference type="RefSeq" id="XP_015970153.1">
    <property type="nucleotide sequence ID" value="XM_016114667.1"/>
</dbReference>
<dbReference type="AlphaFoldDB" id="A0A6P4DPH7"/>
<dbReference type="OrthoDB" id="1739701at2759"/>
<protein>
    <submittedName>
        <fullName evidence="2">Uncharacterized protein LOC107493596</fullName>
    </submittedName>
</protein>
<dbReference type="GeneID" id="107493596"/>
<dbReference type="PANTHER" id="PTHR33240">
    <property type="entry name" value="OS08G0508500 PROTEIN"/>
    <property type="match status" value="1"/>
</dbReference>
<dbReference type="KEGG" id="adu:107493596"/>
<dbReference type="Gene3D" id="2.40.70.10">
    <property type="entry name" value="Acid Proteases"/>
    <property type="match status" value="1"/>
</dbReference>
<name>A0A6P4DPH7_ARADU</name>
<gene>
    <name evidence="2" type="primary">LOC107493596</name>
</gene>
<dbReference type="Proteomes" id="UP000515211">
    <property type="component" value="Chromosome 6"/>
</dbReference>
<evidence type="ECO:0000313" key="1">
    <source>
        <dbReference type="Proteomes" id="UP000515211"/>
    </source>
</evidence>
<reference evidence="1" key="1">
    <citation type="journal article" date="2016" name="Nat. Genet.">
        <title>The genome sequences of Arachis duranensis and Arachis ipaensis, the diploid ancestors of cultivated peanut.</title>
        <authorList>
            <person name="Bertioli D.J."/>
            <person name="Cannon S.B."/>
            <person name="Froenicke L."/>
            <person name="Huang G."/>
            <person name="Farmer A.D."/>
            <person name="Cannon E.K."/>
            <person name="Liu X."/>
            <person name="Gao D."/>
            <person name="Clevenger J."/>
            <person name="Dash S."/>
            <person name="Ren L."/>
            <person name="Moretzsohn M.C."/>
            <person name="Shirasawa K."/>
            <person name="Huang W."/>
            <person name="Vidigal B."/>
            <person name="Abernathy B."/>
            <person name="Chu Y."/>
            <person name="Niederhuth C.E."/>
            <person name="Umale P."/>
            <person name="Araujo A.C."/>
            <person name="Kozik A."/>
            <person name="Kim K.D."/>
            <person name="Burow M.D."/>
            <person name="Varshney R.K."/>
            <person name="Wang X."/>
            <person name="Zhang X."/>
            <person name="Barkley N."/>
            <person name="Guimaraes P.M."/>
            <person name="Isobe S."/>
            <person name="Guo B."/>
            <person name="Liao B."/>
            <person name="Stalker H.T."/>
            <person name="Schmitz R.J."/>
            <person name="Scheffler B.E."/>
            <person name="Leal-Bertioli S.C."/>
            <person name="Xun X."/>
            <person name="Jackson S.A."/>
            <person name="Michelmore R."/>
            <person name="Ozias-Akins P."/>
        </authorList>
    </citation>
    <scope>NUCLEOTIDE SEQUENCE [LARGE SCALE GENOMIC DNA]</scope>
    <source>
        <strain evidence="1">cv. V14167</strain>
    </source>
</reference>
<sequence>MDKSKSCAFHQKFGHTTDECIVAKDLLERLVRQGLLDKYVSSRSRKEPTKDMDKLRYNSDHREKGIWRGPVETPASKGVINYILGGFAGGGITNTARKRCYRTMMTMEGSHQNPPAPTSAAHISFNADDFKSQTPNLDDPVVISVHMGELTVKKVLLDPGSSADVLFYSTFKKMQLSDKALQPSGEKLAGFSGKRVPIAGYVWLRTILGEPPSSKTLDIQFLVVNCVSSYNIILGHTSFNSFGAIVSTIHLCVKFPLQDNTVTTVHADHKEARQCYNASLKKITKETIPRIHYVYNSESIPTLAEMDPKATTVAPPQQMT</sequence>
<dbReference type="InterPro" id="IPR021109">
    <property type="entry name" value="Peptidase_aspartic_dom_sf"/>
</dbReference>
<proteinExistence type="predicted"/>
<dbReference type="PANTHER" id="PTHR33240:SF15">
    <property type="entry name" value="GAG-PRO-LIKE PROTEIN"/>
    <property type="match status" value="1"/>
</dbReference>
<evidence type="ECO:0000313" key="2">
    <source>
        <dbReference type="RefSeq" id="XP_015970153.1"/>
    </source>
</evidence>